<gene>
    <name evidence="5" type="ORF">PHLGIDRAFT_94322</name>
</gene>
<evidence type="ECO:0000313" key="5">
    <source>
        <dbReference type="EMBL" id="KIP03822.1"/>
    </source>
</evidence>
<feature type="domain" description="Yeast cell wall synthesis Kre9/Knh1-like N-terminal" evidence="4">
    <location>
        <begin position="25"/>
        <end position="117"/>
    </location>
</feature>
<feature type="region of interest" description="Disordered" evidence="2">
    <location>
        <begin position="122"/>
        <end position="142"/>
    </location>
</feature>
<feature type="region of interest" description="Disordered" evidence="2">
    <location>
        <begin position="177"/>
        <end position="208"/>
    </location>
</feature>
<accession>A0A0C3S2H2</accession>
<dbReference type="Pfam" id="PF10342">
    <property type="entry name" value="Kre9_KNH"/>
    <property type="match status" value="1"/>
</dbReference>
<dbReference type="AlphaFoldDB" id="A0A0C3S2H2"/>
<evidence type="ECO:0000256" key="1">
    <source>
        <dbReference type="ARBA" id="ARBA00022729"/>
    </source>
</evidence>
<feature type="compositionally biased region" description="Low complexity" evidence="2">
    <location>
        <begin position="177"/>
        <end position="207"/>
    </location>
</feature>
<sequence>MLSSVLFATVLAAVAVRADPNPSEPGPGSVYNEGSTCHIAWDADTSGAWKVMNIELMSGSNIAMNHITTVATVDGTNASNATLDYPCPEVTPNSAIYFYQFTSPSSTLTYWTTRFAIADASGKTTDPANPTQPSGDAIPWGTGALVDPSLAVPAPAKGTNATSSAVSASGAASSSPAAASAPSVSAPSSSAAGTSSKAASSSGSATSLVTTPRSSAAASTSSANTTGASAASGAAALSLDSRLTQAVATLGVVAAAFAALL</sequence>
<evidence type="ECO:0000256" key="3">
    <source>
        <dbReference type="SAM" id="SignalP"/>
    </source>
</evidence>
<dbReference type="STRING" id="745531.A0A0C3S2H2"/>
<feature type="signal peptide" evidence="3">
    <location>
        <begin position="1"/>
        <end position="18"/>
    </location>
</feature>
<protein>
    <recommendedName>
        <fullName evidence="4">Yeast cell wall synthesis Kre9/Knh1-like N-terminal domain-containing protein</fullName>
    </recommendedName>
</protein>
<dbReference type="OrthoDB" id="2432613at2759"/>
<feature type="compositionally biased region" description="Polar residues" evidence="2">
    <location>
        <begin position="122"/>
        <end position="134"/>
    </location>
</feature>
<evidence type="ECO:0000259" key="4">
    <source>
        <dbReference type="Pfam" id="PF10342"/>
    </source>
</evidence>
<dbReference type="HOGENOM" id="CLU_078127_2_0_1"/>
<dbReference type="EMBL" id="KN840599">
    <property type="protein sequence ID" value="KIP03822.1"/>
    <property type="molecule type" value="Genomic_DNA"/>
</dbReference>
<reference evidence="5 6" key="1">
    <citation type="journal article" date="2014" name="PLoS Genet.">
        <title>Analysis of the Phlebiopsis gigantea genome, transcriptome and secretome provides insight into its pioneer colonization strategies of wood.</title>
        <authorList>
            <person name="Hori C."/>
            <person name="Ishida T."/>
            <person name="Igarashi K."/>
            <person name="Samejima M."/>
            <person name="Suzuki H."/>
            <person name="Master E."/>
            <person name="Ferreira P."/>
            <person name="Ruiz-Duenas F.J."/>
            <person name="Held B."/>
            <person name="Canessa P."/>
            <person name="Larrondo L.F."/>
            <person name="Schmoll M."/>
            <person name="Druzhinina I.S."/>
            <person name="Kubicek C.P."/>
            <person name="Gaskell J.A."/>
            <person name="Kersten P."/>
            <person name="St John F."/>
            <person name="Glasner J."/>
            <person name="Sabat G."/>
            <person name="Splinter BonDurant S."/>
            <person name="Syed K."/>
            <person name="Yadav J."/>
            <person name="Mgbeahuruike A.C."/>
            <person name="Kovalchuk A."/>
            <person name="Asiegbu F.O."/>
            <person name="Lackner G."/>
            <person name="Hoffmeister D."/>
            <person name="Rencoret J."/>
            <person name="Gutierrez A."/>
            <person name="Sun H."/>
            <person name="Lindquist E."/>
            <person name="Barry K."/>
            <person name="Riley R."/>
            <person name="Grigoriev I.V."/>
            <person name="Henrissat B."/>
            <person name="Kues U."/>
            <person name="Berka R.M."/>
            <person name="Martinez A.T."/>
            <person name="Covert S.F."/>
            <person name="Blanchette R.A."/>
            <person name="Cullen D."/>
        </authorList>
    </citation>
    <scope>NUCLEOTIDE SEQUENCE [LARGE SCALE GENOMIC DNA]</scope>
    <source>
        <strain evidence="5 6">11061_1 CR5-6</strain>
    </source>
</reference>
<organism evidence="5 6">
    <name type="scientific">Phlebiopsis gigantea (strain 11061_1 CR5-6)</name>
    <name type="common">White-rot fungus</name>
    <name type="synonym">Peniophora gigantea</name>
    <dbReference type="NCBI Taxonomy" id="745531"/>
    <lineage>
        <taxon>Eukaryota</taxon>
        <taxon>Fungi</taxon>
        <taxon>Dikarya</taxon>
        <taxon>Basidiomycota</taxon>
        <taxon>Agaricomycotina</taxon>
        <taxon>Agaricomycetes</taxon>
        <taxon>Polyporales</taxon>
        <taxon>Phanerochaetaceae</taxon>
        <taxon>Phlebiopsis</taxon>
    </lineage>
</organism>
<dbReference type="InterPro" id="IPR018466">
    <property type="entry name" value="Kre9/Knh1-like_N"/>
</dbReference>
<dbReference type="PANTHER" id="PTHR40633">
    <property type="entry name" value="MATRIX PROTEIN, PUTATIVE (AFU_ORTHOLOGUE AFUA_8G05410)-RELATED"/>
    <property type="match status" value="1"/>
</dbReference>
<evidence type="ECO:0000313" key="6">
    <source>
        <dbReference type="Proteomes" id="UP000053257"/>
    </source>
</evidence>
<keyword evidence="1 3" id="KW-0732">Signal</keyword>
<dbReference type="PANTHER" id="PTHR40633:SF1">
    <property type="entry name" value="GPI ANCHORED SERINE-THREONINE RICH PROTEIN (AFU_ORTHOLOGUE AFUA_1G03630)"/>
    <property type="match status" value="1"/>
</dbReference>
<dbReference type="Proteomes" id="UP000053257">
    <property type="component" value="Unassembled WGS sequence"/>
</dbReference>
<keyword evidence="6" id="KW-1185">Reference proteome</keyword>
<dbReference type="InterPro" id="IPR052982">
    <property type="entry name" value="SRP1/TIP1-like"/>
</dbReference>
<proteinExistence type="predicted"/>
<feature type="chain" id="PRO_5002169726" description="Yeast cell wall synthesis Kre9/Knh1-like N-terminal domain-containing protein" evidence="3">
    <location>
        <begin position="19"/>
        <end position="261"/>
    </location>
</feature>
<evidence type="ECO:0000256" key="2">
    <source>
        <dbReference type="SAM" id="MobiDB-lite"/>
    </source>
</evidence>
<name>A0A0C3S2H2_PHLG1</name>